<feature type="domain" description="Thioredoxin" evidence="2">
    <location>
        <begin position="196"/>
        <end position="293"/>
    </location>
</feature>
<dbReference type="AlphaFoldDB" id="A0A5J5J0K5"/>
<proteinExistence type="predicted"/>
<keyword evidence="1" id="KW-0472">Membrane</keyword>
<evidence type="ECO:0000313" key="3">
    <source>
        <dbReference type="EMBL" id="KAA9108051.1"/>
    </source>
</evidence>
<gene>
    <name evidence="3" type="ORF">F6B43_11590</name>
</gene>
<dbReference type="OrthoDB" id="5066421at2"/>
<keyword evidence="1" id="KW-0812">Transmembrane</keyword>
<dbReference type="SUPFAM" id="SSF52833">
    <property type="entry name" value="Thioredoxin-like"/>
    <property type="match status" value="1"/>
</dbReference>
<name>A0A5J5J0K5_9MICO</name>
<evidence type="ECO:0000259" key="2">
    <source>
        <dbReference type="Pfam" id="PF00085"/>
    </source>
</evidence>
<dbReference type="Proteomes" id="UP000325827">
    <property type="component" value="Unassembled WGS sequence"/>
</dbReference>
<keyword evidence="1" id="KW-1133">Transmembrane helix</keyword>
<keyword evidence="4" id="KW-1185">Reference proteome</keyword>
<organism evidence="3 4">
    <name type="scientific">Microbacterium rhizomatis</name>
    <dbReference type="NCBI Taxonomy" id="1631477"/>
    <lineage>
        <taxon>Bacteria</taxon>
        <taxon>Bacillati</taxon>
        <taxon>Actinomycetota</taxon>
        <taxon>Actinomycetes</taxon>
        <taxon>Micrococcales</taxon>
        <taxon>Microbacteriaceae</taxon>
        <taxon>Microbacterium</taxon>
    </lineage>
</organism>
<dbReference type="Pfam" id="PF00085">
    <property type="entry name" value="Thioredoxin"/>
    <property type="match status" value="1"/>
</dbReference>
<dbReference type="RefSeq" id="WP_150449082.1">
    <property type="nucleotide sequence ID" value="NZ_VYSA01000002.1"/>
</dbReference>
<accession>A0A5J5J0K5</accession>
<evidence type="ECO:0000256" key="1">
    <source>
        <dbReference type="SAM" id="Phobius"/>
    </source>
</evidence>
<reference evidence="4" key="1">
    <citation type="submission" date="2019-09" db="EMBL/GenBank/DDBJ databases">
        <title>Mumia zhuanghuii sp. nov. isolated from the intestinal contents of plateau pika (Ochotona curzoniae) in the Qinghai-Tibet plateau of China.</title>
        <authorList>
            <person name="Tian Z."/>
        </authorList>
    </citation>
    <scope>NUCLEOTIDE SEQUENCE [LARGE SCALE GENOMIC DNA]</scope>
    <source>
        <strain evidence="4">JCM 30598</strain>
    </source>
</reference>
<dbReference type="EMBL" id="VYSA01000002">
    <property type="protein sequence ID" value="KAA9108051.1"/>
    <property type="molecule type" value="Genomic_DNA"/>
</dbReference>
<protein>
    <recommendedName>
        <fullName evidence="2">Thioredoxin domain-containing protein</fullName>
    </recommendedName>
</protein>
<comment type="caution">
    <text evidence="3">The sequence shown here is derived from an EMBL/GenBank/DDBJ whole genome shotgun (WGS) entry which is preliminary data.</text>
</comment>
<dbReference type="InterPro" id="IPR036249">
    <property type="entry name" value="Thioredoxin-like_sf"/>
</dbReference>
<dbReference type="Gene3D" id="3.40.30.10">
    <property type="entry name" value="Glutaredoxin"/>
    <property type="match status" value="1"/>
</dbReference>
<dbReference type="InterPro" id="IPR013766">
    <property type="entry name" value="Thioredoxin_domain"/>
</dbReference>
<evidence type="ECO:0000313" key="4">
    <source>
        <dbReference type="Proteomes" id="UP000325827"/>
    </source>
</evidence>
<feature type="transmembrane region" description="Helical" evidence="1">
    <location>
        <begin position="6"/>
        <end position="28"/>
    </location>
</feature>
<sequence length="298" mass="32676">MEIFGFVANLITVIAGALAIAGVIWAYLGRAKLGVTSHVGPGPMPTMTLTLTSVGANPVRSLQLSAGTLDENGFSMRGDGAGNRPSLERGQVMSVIGYEPAVTRFGSPEREDERRLPLEHGNGFYVTVQWQSPLFPWRRASRTYSWPPQRRVASEGALRLTGRKEIAFLERARDQSLNPHSPSFEPPQAVAARAISATDDTFDGLLTGHRGPVLVGFGPTWQGQWWEDVKRMLDAFAAKHMPKVRVLVVDVDRCPKLADRFDTKLLPNFKVFSKSEIVASHDGDLTLPALEDAFKAVL</sequence>